<dbReference type="Proteomes" id="UP001153269">
    <property type="component" value="Unassembled WGS sequence"/>
</dbReference>
<organism evidence="2 3">
    <name type="scientific">Pleuronectes platessa</name>
    <name type="common">European plaice</name>
    <dbReference type="NCBI Taxonomy" id="8262"/>
    <lineage>
        <taxon>Eukaryota</taxon>
        <taxon>Metazoa</taxon>
        <taxon>Chordata</taxon>
        <taxon>Craniata</taxon>
        <taxon>Vertebrata</taxon>
        <taxon>Euteleostomi</taxon>
        <taxon>Actinopterygii</taxon>
        <taxon>Neopterygii</taxon>
        <taxon>Teleostei</taxon>
        <taxon>Neoteleostei</taxon>
        <taxon>Acanthomorphata</taxon>
        <taxon>Carangaria</taxon>
        <taxon>Pleuronectiformes</taxon>
        <taxon>Pleuronectoidei</taxon>
        <taxon>Pleuronectidae</taxon>
        <taxon>Pleuronectes</taxon>
    </lineage>
</organism>
<proteinExistence type="predicted"/>
<comment type="caution">
    <text evidence="2">The sequence shown here is derived from an EMBL/GenBank/DDBJ whole genome shotgun (WGS) entry which is preliminary data.</text>
</comment>
<feature type="compositionally biased region" description="Pro residues" evidence="1">
    <location>
        <begin position="56"/>
        <end position="78"/>
    </location>
</feature>
<gene>
    <name evidence="2" type="ORF">PLEPLA_LOCUS46007</name>
</gene>
<evidence type="ECO:0000313" key="3">
    <source>
        <dbReference type="Proteomes" id="UP001153269"/>
    </source>
</evidence>
<name>A0A9N7VVX7_PLEPL</name>
<sequence length="115" mass="12164">MLSENFLRIDGKPLGGNGARVQVQVEVAGMAPKMGFSISIGSVAARNGKEGQGYVHPPPPPPPPLHPTSAPPPPPPLPNHQSSSCPATPLADPCLLRLYQAPRQTAWEMVEEECV</sequence>
<keyword evidence="3" id="KW-1185">Reference proteome</keyword>
<evidence type="ECO:0000313" key="2">
    <source>
        <dbReference type="EMBL" id="CAB1458178.1"/>
    </source>
</evidence>
<accession>A0A9N7VVX7</accession>
<reference evidence="2" key="1">
    <citation type="submission" date="2020-03" db="EMBL/GenBank/DDBJ databases">
        <authorList>
            <person name="Weist P."/>
        </authorList>
    </citation>
    <scope>NUCLEOTIDE SEQUENCE</scope>
</reference>
<dbReference type="EMBL" id="CADEAL010004375">
    <property type="protein sequence ID" value="CAB1458178.1"/>
    <property type="molecule type" value="Genomic_DNA"/>
</dbReference>
<evidence type="ECO:0000256" key="1">
    <source>
        <dbReference type="SAM" id="MobiDB-lite"/>
    </source>
</evidence>
<protein>
    <submittedName>
        <fullName evidence="2">Uncharacterized protein</fullName>
    </submittedName>
</protein>
<feature type="region of interest" description="Disordered" evidence="1">
    <location>
        <begin position="47"/>
        <end position="86"/>
    </location>
</feature>
<dbReference type="AlphaFoldDB" id="A0A9N7VVX7"/>